<dbReference type="GO" id="GO:1990904">
    <property type="term" value="C:ribonucleoprotein complex"/>
    <property type="evidence" value="ECO:0007669"/>
    <property type="project" value="UniProtKB-KW"/>
</dbReference>
<evidence type="ECO:0000259" key="5">
    <source>
        <dbReference type="Pfam" id="PF00177"/>
    </source>
</evidence>
<dbReference type="OrthoDB" id="9972728at2759"/>
<evidence type="ECO:0000313" key="6">
    <source>
        <dbReference type="EMBL" id="KAJ8037673.1"/>
    </source>
</evidence>
<dbReference type="Gene3D" id="1.10.455.10">
    <property type="entry name" value="Ribosomal protein S7 domain"/>
    <property type="match status" value="1"/>
</dbReference>
<dbReference type="SUPFAM" id="SSF47973">
    <property type="entry name" value="Ribosomal protein S7"/>
    <property type="match status" value="1"/>
</dbReference>
<dbReference type="Pfam" id="PF00177">
    <property type="entry name" value="Ribosomal_S7"/>
    <property type="match status" value="1"/>
</dbReference>
<keyword evidence="4" id="KW-0732">Signal</keyword>
<keyword evidence="2 6" id="KW-0689">Ribosomal protein</keyword>
<dbReference type="GO" id="GO:0005840">
    <property type="term" value="C:ribosome"/>
    <property type="evidence" value="ECO:0007669"/>
    <property type="project" value="UniProtKB-KW"/>
</dbReference>
<accession>A0A9Q1C3Q5</accession>
<dbReference type="CDD" id="cd14870">
    <property type="entry name" value="uS7_Mitochondria_Mammalian"/>
    <property type="match status" value="1"/>
</dbReference>
<gene>
    <name evidence="6" type="ORF">HOLleu_18558</name>
</gene>
<evidence type="ECO:0000256" key="3">
    <source>
        <dbReference type="ARBA" id="ARBA00023274"/>
    </source>
</evidence>
<protein>
    <submittedName>
        <fullName evidence="6">28S ribosomal protein S7, mitochondrial</fullName>
    </submittedName>
</protein>
<dbReference type="EMBL" id="JAIZAY010000008">
    <property type="protein sequence ID" value="KAJ8037673.1"/>
    <property type="molecule type" value="Genomic_DNA"/>
</dbReference>
<feature type="chain" id="PRO_5040207268" evidence="4">
    <location>
        <begin position="21"/>
        <end position="219"/>
    </location>
</feature>
<comment type="similarity">
    <text evidence="1">Belongs to the universal ribosomal protein uS7 family.</text>
</comment>
<reference evidence="6" key="1">
    <citation type="submission" date="2021-10" db="EMBL/GenBank/DDBJ databases">
        <title>Tropical sea cucumber genome reveals ecological adaptation and Cuvierian tubules defense mechanism.</title>
        <authorList>
            <person name="Chen T."/>
        </authorList>
    </citation>
    <scope>NUCLEOTIDE SEQUENCE</scope>
    <source>
        <strain evidence="6">Nanhai2018</strain>
        <tissue evidence="6">Muscle</tissue>
    </source>
</reference>
<evidence type="ECO:0000313" key="7">
    <source>
        <dbReference type="Proteomes" id="UP001152320"/>
    </source>
</evidence>
<feature type="domain" description="Small ribosomal subunit protein uS7" evidence="5">
    <location>
        <begin position="65"/>
        <end position="211"/>
    </location>
</feature>
<keyword evidence="7" id="KW-1185">Reference proteome</keyword>
<evidence type="ECO:0000256" key="1">
    <source>
        <dbReference type="ARBA" id="ARBA00007151"/>
    </source>
</evidence>
<evidence type="ECO:0000256" key="2">
    <source>
        <dbReference type="ARBA" id="ARBA00022980"/>
    </source>
</evidence>
<name>A0A9Q1C3Q5_HOLLE</name>
<dbReference type="InterPro" id="IPR023798">
    <property type="entry name" value="Ribosomal_uS7_dom"/>
</dbReference>
<dbReference type="AlphaFoldDB" id="A0A9Q1C3Q5"/>
<feature type="signal peptide" evidence="4">
    <location>
        <begin position="1"/>
        <end position="20"/>
    </location>
</feature>
<evidence type="ECO:0000256" key="4">
    <source>
        <dbReference type="SAM" id="SignalP"/>
    </source>
</evidence>
<sequence length="219" mass="25554">MSTSLLKCMVVFWCISRVTQVRHSRYPPTFVEPVVKKESFETELPFDVSTPVKAAPLWRTSSFTYDPLILKFINIIQKKGEKDLASYLMRKTFEQIKLRQVEKVNTAPPGDLPEIELNPKKIFHEAIENSKPLLGLQNVERGGRTYQVPTPLKESRRRFLAMKWLIEAANNKEPVIPFYQKLADELMDAYQNTGAVVKRKNDLHKQCEANRAYAHFRWW</sequence>
<dbReference type="InterPro" id="IPR036823">
    <property type="entry name" value="Ribosomal_uS7_dom_sf"/>
</dbReference>
<dbReference type="PANTHER" id="PTHR11205">
    <property type="entry name" value="RIBOSOMAL PROTEIN S7"/>
    <property type="match status" value="1"/>
</dbReference>
<organism evidence="6 7">
    <name type="scientific">Holothuria leucospilota</name>
    <name type="common">Black long sea cucumber</name>
    <name type="synonym">Mertensiothuria leucospilota</name>
    <dbReference type="NCBI Taxonomy" id="206669"/>
    <lineage>
        <taxon>Eukaryota</taxon>
        <taxon>Metazoa</taxon>
        <taxon>Echinodermata</taxon>
        <taxon>Eleutherozoa</taxon>
        <taxon>Echinozoa</taxon>
        <taxon>Holothuroidea</taxon>
        <taxon>Aspidochirotacea</taxon>
        <taxon>Aspidochirotida</taxon>
        <taxon>Holothuriidae</taxon>
        <taxon>Holothuria</taxon>
    </lineage>
</organism>
<proteinExistence type="inferred from homology"/>
<comment type="caution">
    <text evidence="6">The sequence shown here is derived from an EMBL/GenBank/DDBJ whole genome shotgun (WGS) entry which is preliminary data.</text>
</comment>
<keyword evidence="3" id="KW-0687">Ribonucleoprotein</keyword>
<dbReference type="Proteomes" id="UP001152320">
    <property type="component" value="Chromosome 8"/>
</dbReference>
<dbReference type="InterPro" id="IPR000235">
    <property type="entry name" value="Ribosomal_uS7"/>
</dbReference>
<dbReference type="GO" id="GO:0006412">
    <property type="term" value="P:translation"/>
    <property type="evidence" value="ECO:0007669"/>
    <property type="project" value="InterPro"/>
</dbReference>